<dbReference type="EMBL" id="BAABEZ010000024">
    <property type="protein sequence ID" value="GAA4458052.1"/>
    <property type="molecule type" value="Genomic_DNA"/>
</dbReference>
<organism evidence="2 3">
    <name type="scientific">Rurimicrobium arvi</name>
    <dbReference type="NCBI Taxonomy" id="2049916"/>
    <lineage>
        <taxon>Bacteria</taxon>
        <taxon>Pseudomonadati</taxon>
        <taxon>Bacteroidota</taxon>
        <taxon>Chitinophagia</taxon>
        <taxon>Chitinophagales</taxon>
        <taxon>Chitinophagaceae</taxon>
        <taxon>Rurimicrobium</taxon>
    </lineage>
</organism>
<evidence type="ECO:0000256" key="1">
    <source>
        <dbReference type="SAM" id="Phobius"/>
    </source>
</evidence>
<evidence type="ECO:0000313" key="2">
    <source>
        <dbReference type="EMBL" id="GAA4458052.1"/>
    </source>
</evidence>
<keyword evidence="3" id="KW-1185">Reference proteome</keyword>
<gene>
    <name evidence="2" type="ORF">GCM10023092_25760</name>
</gene>
<dbReference type="RefSeq" id="WP_344827912.1">
    <property type="nucleotide sequence ID" value="NZ_BAABEZ010000024.1"/>
</dbReference>
<evidence type="ECO:0000313" key="3">
    <source>
        <dbReference type="Proteomes" id="UP001501410"/>
    </source>
</evidence>
<feature type="transmembrane region" description="Helical" evidence="1">
    <location>
        <begin position="270"/>
        <end position="287"/>
    </location>
</feature>
<keyword evidence="1" id="KW-0472">Membrane</keyword>
<proteinExistence type="predicted"/>
<reference evidence="3" key="1">
    <citation type="journal article" date="2019" name="Int. J. Syst. Evol. Microbiol.">
        <title>The Global Catalogue of Microorganisms (GCM) 10K type strain sequencing project: providing services to taxonomists for standard genome sequencing and annotation.</title>
        <authorList>
            <consortium name="The Broad Institute Genomics Platform"/>
            <consortium name="The Broad Institute Genome Sequencing Center for Infectious Disease"/>
            <person name="Wu L."/>
            <person name="Ma J."/>
        </authorList>
    </citation>
    <scope>NUCLEOTIDE SEQUENCE [LARGE SCALE GENOMIC DNA]</scope>
    <source>
        <strain evidence="3">JCM 31921</strain>
    </source>
</reference>
<keyword evidence="1" id="KW-1133">Transmembrane helix</keyword>
<dbReference type="Proteomes" id="UP001501410">
    <property type="component" value="Unassembled WGS sequence"/>
</dbReference>
<evidence type="ECO:0008006" key="4">
    <source>
        <dbReference type="Google" id="ProtNLM"/>
    </source>
</evidence>
<comment type="caution">
    <text evidence="2">The sequence shown here is derived from an EMBL/GenBank/DDBJ whole genome shotgun (WGS) entry which is preliminary data.</text>
</comment>
<accession>A0ABP8N0H5</accession>
<protein>
    <recommendedName>
        <fullName evidence="4">Transglutaminase-like superfamily protein</fullName>
    </recommendedName>
</protein>
<keyword evidence="1" id="KW-0812">Transmembrane</keyword>
<name>A0ABP8N0H5_9BACT</name>
<sequence length="291" mass="33297">MKRILIGGLTSVYALYVPTAGRDRSAFLRPLFWALLAACWLGMNYLPSTYLDGFPMDSNLPYGRRDAKVEPFDPFVAQRFRSTGDLYKYVVAQSKTHDKREMLNVAAKLLRFRFIHAYGVYTLQENWIAVLMGHYIWRDLSAKVIADDIMSGEAAACSQVSLVFMDFCSKLHVPTRKVALKGHYTMEALVEGKWYFFDLDMKPDFAAIGGRKSLREVLSHNEQYQLYANTIADSADVRRIFSSVQYGAIDETPAPRAAIFHQITKHLSHWGWIVPLLIALTGIYRIVRYLF</sequence>